<evidence type="ECO:0000313" key="2">
    <source>
        <dbReference type="EMBL" id="KAJ6808523.1"/>
    </source>
</evidence>
<accession>A0AAX6EWX5</accession>
<comment type="caution">
    <text evidence="2">The sequence shown here is derived from an EMBL/GenBank/DDBJ whole genome shotgun (WGS) entry which is preliminary data.</text>
</comment>
<keyword evidence="1" id="KW-0472">Membrane</keyword>
<feature type="transmembrane region" description="Helical" evidence="1">
    <location>
        <begin position="34"/>
        <end position="53"/>
    </location>
</feature>
<evidence type="ECO:0000313" key="3">
    <source>
        <dbReference type="Proteomes" id="UP001140949"/>
    </source>
</evidence>
<feature type="transmembrane region" description="Helical" evidence="1">
    <location>
        <begin position="93"/>
        <end position="114"/>
    </location>
</feature>
<dbReference type="Proteomes" id="UP001140949">
    <property type="component" value="Unassembled WGS sequence"/>
</dbReference>
<reference evidence="2" key="1">
    <citation type="journal article" date="2023" name="GigaByte">
        <title>Genome assembly of the bearded iris, Iris pallida Lam.</title>
        <authorList>
            <person name="Bruccoleri R.E."/>
            <person name="Oakeley E.J."/>
            <person name="Faust A.M.E."/>
            <person name="Altorfer M."/>
            <person name="Dessus-Babus S."/>
            <person name="Burckhardt D."/>
            <person name="Oertli M."/>
            <person name="Naumann U."/>
            <person name="Petersen F."/>
            <person name="Wong J."/>
        </authorList>
    </citation>
    <scope>NUCLEOTIDE SEQUENCE</scope>
    <source>
        <strain evidence="2">GSM-AAB239-AS_SAM_17_03QT</strain>
    </source>
</reference>
<organism evidence="2 3">
    <name type="scientific">Iris pallida</name>
    <name type="common">Sweet iris</name>
    <dbReference type="NCBI Taxonomy" id="29817"/>
    <lineage>
        <taxon>Eukaryota</taxon>
        <taxon>Viridiplantae</taxon>
        <taxon>Streptophyta</taxon>
        <taxon>Embryophyta</taxon>
        <taxon>Tracheophyta</taxon>
        <taxon>Spermatophyta</taxon>
        <taxon>Magnoliopsida</taxon>
        <taxon>Liliopsida</taxon>
        <taxon>Asparagales</taxon>
        <taxon>Iridaceae</taxon>
        <taxon>Iridoideae</taxon>
        <taxon>Irideae</taxon>
        <taxon>Iris</taxon>
    </lineage>
</organism>
<proteinExistence type="predicted"/>
<dbReference type="EMBL" id="JANAVB010033333">
    <property type="protein sequence ID" value="KAJ6808523.1"/>
    <property type="molecule type" value="Genomic_DNA"/>
</dbReference>
<sequence length="169" mass="19814">MSIPTTMKFIVKGKSVDFRNREGSSPSIPNKKSILFPNYLYSFFFFIFIHQWFKQNSISFSLILLFHKRIRTKIFGSYPNLVWIDMIPVQMNMYGQVIPIIESFTVHIIILTFTKKVFFLNEDLKLRNYRDYAKFVNALVVSLIYIDTSTRLGWCAVKGRDSSVGRAED</sequence>
<dbReference type="AlphaFoldDB" id="A0AAX6EWX5"/>
<gene>
    <name evidence="2" type="ORF">M6B38_167860</name>
</gene>
<protein>
    <submittedName>
        <fullName evidence="2">Uncharacterized protein</fullName>
    </submittedName>
</protein>
<name>A0AAX6EWX5_IRIPA</name>
<reference evidence="2" key="2">
    <citation type="submission" date="2023-04" db="EMBL/GenBank/DDBJ databases">
        <authorList>
            <person name="Bruccoleri R.E."/>
            <person name="Oakeley E.J."/>
            <person name="Faust A.-M."/>
            <person name="Dessus-Babus S."/>
            <person name="Altorfer M."/>
            <person name="Burckhardt D."/>
            <person name="Oertli M."/>
            <person name="Naumann U."/>
            <person name="Petersen F."/>
            <person name="Wong J."/>
        </authorList>
    </citation>
    <scope>NUCLEOTIDE SEQUENCE</scope>
    <source>
        <strain evidence="2">GSM-AAB239-AS_SAM_17_03QT</strain>
        <tissue evidence="2">Leaf</tissue>
    </source>
</reference>
<keyword evidence="1" id="KW-1133">Transmembrane helix</keyword>
<keyword evidence="1" id="KW-0812">Transmembrane</keyword>
<evidence type="ECO:0000256" key="1">
    <source>
        <dbReference type="SAM" id="Phobius"/>
    </source>
</evidence>
<keyword evidence="3" id="KW-1185">Reference proteome</keyword>